<dbReference type="EMBL" id="CAKOAT010070822">
    <property type="protein sequence ID" value="CAH8309872.1"/>
    <property type="molecule type" value="Genomic_DNA"/>
</dbReference>
<dbReference type="AlphaFoldDB" id="A0ABC8J1P8"/>
<gene>
    <name evidence="2" type="ORF">ERUC_LOCUS5569</name>
</gene>
<accession>A0ABC8J1P8</accession>
<dbReference type="Pfam" id="PF03140">
    <property type="entry name" value="DUF247"/>
    <property type="match status" value="1"/>
</dbReference>
<keyword evidence="1" id="KW-0472">Membrane</keyword>
<keyword evidence="1" id="KW-1133">Transmembrane helix</keyword>
<sequence length="529" mass="61054">MFPKKPTDQCTTQPHSFDEARWVINVQKSLDAELEEHPLDSVTVSSIFTVPKALMCSSHRDSYTPQRVSIGPYHCLKPELHETERYKLMIARKSRNRSKSFMFHDLVEKLQPLEVKIRACYHKYISLNDETLLWIMAIDSSFLIEFLKIYSFRKVDTLINRVDHNEILRDVMMLENQIPLFVLRMTLEFQLESTESADDLLVSVLKGLCKDLSPLVIKFEDDAILKANFHEYNHILDFLYQMIVPRIEEEEEELYEENRGENRAYKLLREIKLRFKRVFASRPADIILRLPWRVMSNLPGFIALNYLFTRQENEGTTTRQEPSSSSVSVSDIEKPPLVEELTIPSVSQLHKAGVKFKPTPNGNVSTVAFDSNSGHFHLPVINLDINTETVLRNLVAYEASNTSGPLVFTRYTELINGIIDSEEDVRLLREQGVLLSRLKSDEEAAEMWNGMSKSVRLTKVGFLDKTIEDVNRYYTGRWKVKIGRFVEVYVYGSWKIFAFLGAVLLLMLVSLQVLSLVFSSLRLLGLRTG</sequence>
<comment type="caution">
    <text evidence="2">The sequence shown here is derived from an EMBL/GenBank/DDBJ whole genome shotgun (WGS) entry which is preliminary data.</text>
</comment>
<reference evidence="2 3" key="1">
    <citation type="submission" date="2022-03" db="EMBL/GenBank/DDBJ databases">
        <authorList>
            <person name="Macdonald S."/>
            <person name="Ahmed S."/>
            <person name="Newling K."/>
        </authorList>
    </citation>
    <scope>NUCLEOTIDE SEQUENCE [LARGE SCALE GENOMIC DNA]</scope>
</reference>
<protein>
    <submittedName>
        <fullName evidence="2">Uncharacterized protein</fullName>
    </submittedName>
</protein>
<keyword evidence="1" id="KW-0812">Transmembrane</keyword>
<dbReference type="Proteomes" id="UP001642260">
    <property type="component" value="Unassembled WGS sequence"/>
</dbReference>
<proteinExistence type="predicted"/>
<name>A0ABC8J1P8_ERUVS</name>
<evidence type="ECO:0000313" key="2">
    <source>
        <dbReference type="EMBL" id="CAH8309872.1"/>
    </source>
</evidence>
<organism evidence="2 3">
    <name type="scientific">Eruca vesicaria subsp. sativa</name>
    <name type="common">Garden rocket</name>
    <name type="synonym">Eruca sativa</name>
    <dbReference type="NCBI Taxonomy" id="29727"/>
    <lineage>
        <taxon>Eukaryota</taxon>
        <taxon>Viridiplantae</taxon>
        <taxon>Streptophyta</taxon>
        <taxon>Embryophyta</taxon>
        <taxon>Tracheophyta</taxon>
        <taxon>Spermatophyta</taxon>
        <taxon>Magnoliopsida</taxon>
        <taxon>eudicotyledons</taxon>
        <taxon>Gunneridae</taxon>
        <taxon>Pentapetalae</taxon>
        <taxon>rosids</taxon>
        <taxon>malvids</taxon>
        <taxon>Brassicales</taxon>
        <taxon>Brassicaceae</taxon>
        <taxon>Brassiceae</taxon>
        <taxon>Eruca</taxon>
    </lineage>
</organism>
<keyword evidence="3" id="KW-1185">Reference proteome</keyword>
<dbReference type="PANTHER" id="PTHR31170:SF25">
    <property type="entry name" value="BNAA09G04570D PROTEIN"/>
    <property type="match status" value="1"/>
</dbReference>
<dbReference type="PANTHER" id="PTHR31170">
    <property type="entry name" value="BNAC04G53230D PROTEIN"/>
    <property type="match status" value="1"/>
</dbReference>
<evidence type="ECO:0000313" key="3">
    <source>
        <dbReference type="Proteomes" id="UP001642260"/>
    </source>
</evidence>
<feature type="transmembrane region" description="Helical" evidence="1">
    <location>
        <begin position="496"/>
        <end position="518"/>
    </location>
</feature>
<evidence type="ECO:0000256" key="1">
    <source>
        <dbReference type="SAM" id="Phobius"/>
    </source>
</evidence>
<dbReference type="InterPro" id="IPR004158">
    <property type="entry name" value="DUF247_pln"/>
</dbReference>